<name>A0ACC0YCB2_9ROSI</name>
<reference evidence="2" key="1">
    <citation type="journal article" date="2023" name="G3 (Bethesda)">
        <title>Genome assembly and association tests identify interacting loci associated with vigor, precocity, and sex in interspecific pistachio rootstocks.</title>
        <authorList>
            <person name="Palmer W."/>
            <person name="Jacygrad E."/>
            <person name="Sagayaradj S."/>
            <person name="Cavanaugh K."/>
            <person name="Han R."/>
            <person name="Bertier L."/>
            <person name="Beede B."/>
            <person name="Kafkas S."/>
            <person name="Golino D."/>
            <person name="Preece J."/>
            <person name="Michelmore R."/>
        </authorList>
    </citation>
    <scope>NUCLEOTIDE SEQUENCE [LARGE SCALE GENOMIC DNA]</scope>
</reference>
<gene>
    <name evidence="1" type="ORF">Pint_26103</name>
</gene>
<organism evidence="1 2">
    <name type="scientific">Pistacia integerrima</name>
    <dbReference type="NCBI Taxonomy" id="434235"/>
    <lineage>
        <taxon>Eukaryota</taxon>
        <taxon>Viridiplantae</taxon>
        <taxon>Streptophyta</taxon>
        <taxon>Embryophyta</taxon>
        <taxon>Tracheophyta</taxon>
        <taxon>Spermatophyta</taxon>
        <taxon>Magnoliopsida</taxon>
        <taxon>eudicotyledons</taxon>
        <taxon>Gunneridae</taxon>
        <taxon>Pentapetalae</taxon>
        <taxon>rosids</taxon>
        <taxon>malvids</taxon>
        <taxon>Sapindales</taxon>
        <taxon>Anacardiaceae</taxon>
        <taxon>Pistacia</taxon>
    </lineage>
</organism>
<dbReference type="EMBL" id="CM047742">
    <property type="protein sequence ID" value="KAJ0033977.1"/>
    <property type="molecule type" value="Genomic_DNA"/>
</dbReference>
<evidence type="ECO:0000313" key="2">
    <source>
        <dbReference type="Proteomes" id="UP001163603"/>
    </source>
</evidence>
<evidence type="ECO:0000313" key="1">
    <source>
        <dbReference type="EMBL" id="KAJ0033977.1"/>
    </source>
</evidence>
<keyword evidence="2" id="KW-1185">Reference proteome</keyword>
<protein>
    <submittedName>
        <fullName evidence="1">Uncharacterized protein</fullName>
    </submittedName>
</protein>
<proteinExistence type="predicted"/>
<sequence length="182" mass="20873">MIGDLQVVRGVKKLNDNNYDKWATCMESYLQGSKNTERSMGHIHQTFFKEERYKTVAFRKQATTSYVMRYDDCSVFPQGWSTQPSLVEFENLLAGHETMAKQIAGVSLKGEEEAFYINKSKTTLNNMLEADLKRMVTRQKVIKEREALIQGEIQRIATIVKELRANVITMARNDTLEKIAGP</sequence>
<comment type="caution">
    <text evidence="1">The sequence shown here is derived from an EMBL/GenBank/DDBJ whole genome shotgun (WGS) entry which is preliminary data.</text>
</comment>
<dbReference type="Proteomes" id="UP001163603">
    <property type="component" value="Chromosome 7"/>
</dbReference>
<accession>A0ACC0YCB2</accession>